<keyword evidence="3" id="KW-1185">Reference proteome</keyword>
<dbReference type="STRING" id="1385699.A7A78_12560"/>
<comment type="caution">
    <text evidence="2">The sequence shown here is derived from an EMBL/GenBank/DDBJ whole genome shotgun (WGS) entry which is preliminary data.</text>
</comment>
<evidence type="ECO:0000313" key="3">
    <source>
        <dbReference type="Proteomes" id="UP000077552"/>
    </source>
</evidence>
<dbReference type="AlphaFoldDB" id="A0A1A9LDK6"/>
<dbReference type="PROSITE" id="PS51257">
    <property type="entry name" value="PROKAR_LIPOPROTEIN"/>
    <property type="match status" value="1"/>
</dbReference>
<evidence type="ECO:0000256" key="1">
    <source>
        <dbReference type="SAM" id="MobiDB-lite"/>
    </source>
</evidence>
<proteinExistence type="predicted"/>
<name>A0A1A9LDK6_9FLAO</name>
<gene>
    <name evidence="2" type="ORF">A7A78_12560</name>
</gene>
<feature type="compositionally biased region" description="Basic and acidic residues" evidence="1">
    <location>
        <begin position="166"/>
        <end position="185"/>
    </location>
</feature>
<dbReference type="InterPro" id="IPR028974">
    <property type="entry name" value="TSP_type-3_rpt"/>
</dbReference>
<dbReference type="Gene3D" id="4.10.1080.10">
    <property type="entry name" value="TSP type-3 repeat"/>
    <property type="match status" value="1"/>
</dbReference>
<evidence type="ECO:0000313" key="2">
    <source>
        <dbReference type="EMBL" id="OAD91283.1"/>
    </source>
</evidence>
<organism evidence="2 3">
    <name type="scientific">Aequorivita soesokkakensis</name>
    <dbReference type="NCBI Taxonomy" id="1385699"/>
    <lineage>
        <taxon>Bacteria</taxon>
        <taxon>Pseudomonadati</taxon>
        <taxon>Bacteroidota</taxon>
        <taxon>Flavobacteriia</taxon>
        <taxon>Flavobacteriales</taxon>
        <taxon>Flavobacteriaceae</taxon>
        <taxon>Aequorivita</taxon>
    </lineage>
</organism>
<feature type="region of interest" description="Disordered" evidence="1">
    <location>
        <begin position="134"/>
        <end position="216"/>
    </location>
</feature>
<protein>
    <submittedName>
        <fullName evidence="2">Uncharacterized protein</fullName>
    </submittedName>
</protein>
<reference evidence="2 3" key="1">
    <citation type="submission" date="2016-05" db="EMBL/GenBank/DDBJ databases">
        <title>Genome sequencing of Vitellibacter soesokkakensis RSSK-12.</title>
        <authorList>
            <person name="Thevarajoo S."/>
            <person name="Selvaratnam C."/>
            <person name="Goh K.M."/>
            <person name="Chan K.-G."/>
            <person name="Chong C.S."/>
        </authorList>
    </citation>
    <scope>NUCLEOTIDE SEQUENCE [LARGE SCALE GENOMIC DNA]</scope>
    <source>
        <strain evidence="2 3">RSSK-12</strain>
    </source>
</reference>
<feature type="compositionally biased region" description="Acidic residues" evidence="1">
    <location>
        <begin position="134"/>
        <end position="146"/>
    </location>
</feature>
<dbReference type="RefSeq" id="WP_068761939.1">
    <property type="nucleotide sequence ID" value="NZ_LXIE01000020.1"/>
</dbReference>
<dbReference type="OrthoDB" id="1159446at2"/>
<dbReference type="EMBL" id="LXIE01000020">
    <property type="protein sequence ID" value="OAD91283.1"/>
    <property type="molecule type" value="Genomic_DNA"/>
</dbReference>
<dbReference type="Proteomes" id="UP000077552">
    <property type="component" value="Unassembled WGS sequence"/>
</dbReference>
<accession>A0A1A9LDK6</accession>
<dbReference type="GO" id="GO:0005509">
    <property type="term" value="F:calcium ion binding"/>
    <property type="evidence" value="ECO:0007669"/>
    <property type="project" value="InterPro"/>
</dbReference>
<sequence length="287" mass="31548">MKKILFLFIASLLLQSCDDGDIIVTTFNFDDAELKNCGGVGNYVFYKVNPDALESLSLRLGTMDSIYKPSGTRVFTLNGTSNFVNYRTYDGALGTSYFCSSIPPTSPNVTVDYIAASGTVDFVVTFVYDDFDGLPTDSEESGDTDGDGLPNIYDLDDDGDNVPTVRELDDGVPRDSDGDGIPDHLDPDDDNDGVLTRDEDKDGDLDPTNDVTDSSVGPDYLNAAVANDYDINRYRVHTYKIYKSVNITLKNLVLVKGEEEITQETINMGAIENVEIKDKTIRPEFLP</sequence>